<dbReference type="EMBL" id="GBXM01045645">
    <property type="protein sequence ID" value="JAH62932.1"/>
    <property type="molecule type" value="Transcribed_RNA"/>
</dbReference>
<protein>
    <submittedName>
        <fullName evidence="2">Uncharacterized protein</fullName>
    </submittedName>
</protein>
<feature type="chain" id="PRO_5002433458" evidence="1">
    <location>
        <begin position="19"/>
        <end position="42"/>
    </location>
</feature>
<dbReference type="AlphaFoldDB" id="A0A0E9UB42"/>
<sequence>MKLNEFLLCMWLICIIQSMNRNKLSLTIFSNKSILSDHKYRL</sequence>
<name>A0A0E9UB42_ANGAN</name>
<organism evidence="2">
    <name type="scientific">Anguilla anguilla</name>
    <name type="common">European freshwater eel</name>
    <name type="synonym">Muraena anguilla</name>
    <dbReference type="NCBI Taxonomy" id="7936"/>
    <lineage>
        <taxon>Eukaryota</taxon>
        <taxon>Metazoa</taxon>
        <taxon>Chordata</taxon>
        <taxon>Craniata</taxon>
        <taxon>Vertebrata</taxon>
        <taxon>Euteleostomi</taxon>
        <taxon>Actinopterygii</taxon>
        <taxon>Neopterygii</taxon>
        <taxon>Teleostei</taxon>
        <taxon>Anguilliformes</taxon>
        <taxon>Anguillidae</taxon>
        <taxon>Anguilla</taxon>
    </lineage>
</organism>
<evidence type="ECO:0000256" key="1">
    <source>
        <dbReference type="SAM" id="SignalP"/>
    </source>
</evidence>
<feature type="signal peptide" evidence="1">
    <location>
        <begin position="1"/>
        <end position="18"/>
    </location>
</feature>
<proteinExistence type="predicted"/>
<keyword evidence="1" id="KW-0732">Signal</keyword>
<evidence type="ECO:0000313" key="2">
    <source>
        <dbReference type="EMBL" id="JAH62932.1"/>
    </source>
</evidence>
<reference evidence="2" key="1">
    <citation type="submission" date="2014-11" db="EMBL/GenBank/DDBJ databases">
        <authorList>
            <person name="Amaro Gonzalez C."/>
        </authorList>
    </citation>
    <scope>NUCLEOTIDE SEQUENCE</scope>
</reference>
<accession>A0A0E9UB42</accession>
<reference evidence="2" key="2">
    <citation type="journal article" date="2015" name="Fish Shellfish Immunol.">
        <title>Early steps in the European eel (Anguilla anguilla)-Vibrio vulnificus interaction in the gills: Role of the RtxA13 toxin.</title>
        <authorList>
            <person name="Callol A."/>
            <person name="Pajuelo D."/>
            <person name="Ebbesson L."/>
            <person name="Teles M."/>
            <person name="MacKenzie S."/>
            <person name="Amaro C."/>
        </authorList>
    </citation>
    <scope>NUCLEOTIDE SEQUENCE</scope>
</reference>